<dbReference type="SUPFAM" id="SSF53822">
    <property type="entry name" value="Periplasmic binding protein-like I"/>
    <property type="match status" value="1"/>
</dbReference>
<evidence type="ECO:0000256" key="4">
    <source>
        <dbReference type="ARBA" id="ARBA00023163"/>
    </source>
</evidence>
<keyword evidence="4" id="KW-0804">Transcription</keyword>
<dbReference type="PANTHER" id="PTHR30146">
    <property type="entry name" value="LACI-RELATED TRANSCRIPTIONAL REPRESSOR"/>
    <property type="match status" value="1"/>
</dbReference>
<name>A0A1M6H8J0_9FIRM</name>
<evidence type="ECO:0000256" key="1">
    <source>
        <dbReference type="ARBA" id="ARBA00022491"/>
    </source>
</evidence>
<dbReference type="InterPro" id="IPR046335">
    <property type="entry name" value="LacI/GalR-like_sensor"/>
</dbReference>
<sequence length="350" mass="39381">MKSEEIARLAGVSRSTVSRVINNYPNVPEKTRERVMKVIREYNYEPNLSARVLAGKRTNTIGLFLYSIYDIQSPYRIYGNSYFAPLVDAFVDIGNSMGYYMLVHTVYNPDESWRIRQTFSQKRIDGGIIIGTEKSQEIESILSKISHPIVLMDCDPEEIRKIANPKARIAVINSDDEQGIHAAVDYLVELGHREIGMITGRTTTYSGLKRRESFVKRLESHGLTLDERYMLKGDFTGRSTVSEVESLIASGKLPTAMIASNDEMALAAMEAFKRHGIRVPEDISIVGYDDALASSIVKPALTTVRIPFFDMAKKALEMLEELIESDKPRFMVYNADVGLVVRESCTTINT</sequence>
<organism evidence="6 7">
    <name type="scientific">Thermoclostridium caenicola</name>
    <dbReference type="NCBI Taxonomy" id="659425"/>
    <lineage>
        <taxon>Bacteria</taxon>
        <taxon>Bacillati</taxon>
        <taxon>Bacillota</taxon>
        <taxon>Clostridia</taxon>
        <taxon>Eubacteriales</taxon>
        <taxon>Oscillospiraceae</taxon>
        <taxon>Thermoclostridium</taxon>
    </lineage>
</organism>
<keyword evidence="7" id="KW-1185">Reference proteome</keyword>
<evidence type="ECO:0000256" key="3">
    <source>
        <dbReference type="ARBA" id="ARBA00023125"/>
    </source>
</evidence>
<dbReference type="EMBL" id="FQZP01000030">
    <property type="protein sequence ID" value="SHJ18514.1"/>
    <property type="molecule type" value="Genomic_DNA"/>
</dbReference>
<dbReference type="InterPro" id="IPR010982">
    <property type="entry name" value="Lambda_DNA-bd_dom_sf"/>
</dbReference>
<keyword evidence="2" id="KW-0805">Transcription regulation</keyword>
<evidence type="ECO:0000313" key="7">
    <source>
        <dbReference type="Proteomes" id="UP000324781"/>
    </source>
</evidence>
<dbReference type="CDD" id="cd06267">
    <property type="entry name" value="PBP1_LacI_sugar_binding-like"/>
    <property type="match status" value="1"/>
</dbReference>
<dbReference type="Gene3D" id="3.40.50.2300">
    <property type="match status" value="2"/>
</dbReference>
<dbReference type="OrthoDB" id="9789891at2"/>
<evidence type="ECO:0000313" key="6">
    <source>
        <dbReference type="EMBL" id="SHJ18514.1"/>
    </source>
</evidence>
<dbReference type="PROSITE" id="PS50932">
    <property type="entry name" value="HTH_LACI_2"/>
    <property type="match status" value="1"/>
</dbReference>
<dbReference type="GO" id="GO:0003700">
    <property type="term" value="F:DNA-binding transcription factor activity"/>
    <property type="evidence" value="ECO:0007669"/>
    <property type="project" value="TreeGrafter"/>
</dbReference>
<dbReference type="SUPFAM" id="SSF47413">
    <property type="entry name" value="lambda repressor-like DNA-binding domains"/>
    <property type="match status" value="1"/>
</dbReference>
<feature type="domain" description="HTH lacI-type" evidence="5">
    <location>
        <begin position="1"/>
        <end position="55"/>
    </location>
</feature>
<dbReference type="RefSeq" id="WP_149678935.1">
    <property type="nucleotide sequence ID" value="NZ_FQZP01000030.1"/>
</dbReference>
<protein>
    <submittedName>
        <fullName evidence="6">Transcriptional regulator, LacI family</fullName>
    </submittedName>
</protein>
<dbReference type="GO" id="GO:0000976">
    <property type="term" value="F:transcription cis-regulatory region binding"/>
    <property type="evidence" value="ECO:0007669"/>
    <property type="project" value="TreeGrafter"/>
</dbReference>
<gene>
    <name evidence="6" type="ORF">SAMN05444373_103017</name>
</gene>
<evidence type="ECO:0000256" key="2">
    <source>
        <dbReference type="ARBA" id="ARBA00023015"/>
    </source>
</evidence>
<dbReference type="Pfam" id="PF13377">
    <property type="entry name" value="Peripla_BP_3"/>
    <property type="match status" value="1"/>
</dbReference>
<keyword evidence="3" id="KW-0238">DNA-binding</keyword>
<dbReference type="AlphaFoldDB" id="A0A1M6H8J0"/>
<dbReference type="Gene3D" id="1.10.260.40">
    <property type="entry name" value="lambda repressor-like DNA-binding domains"/>
    <property type="match status" value="1"/>
</dbReference>
<dbReference type="PANTHER" id="PTHR30146:SF148">
    <property type="entry name" value="HTH-TYPE TRANSCRIPTIONAL REPRESSOR PURR-RELATED"/>
    <property type="match status" value="1"/>
</dbReference>
<dbReference type="SMART" id="SM00354">
    <property type="entry name" value="HTH_LACI"/>
    <property type="match status" value="1"/>
</dbReference>
<dbReference type="Proteomes" id="UP000324781">
    <property type="component" value="Unassembled WGS sequence"/>
</dbReference>
<dbReference type="InterPro" id="IPR028082">
    <property type="entry name" value="Peripla_BP_I"/>
</dbReference>
<accession>A0A1M6H8J0</accession>
<proteinExistence type="predicted"/>
<dbReference type="InterPro" id="IPR000843">
    <property type="entry name" value="HTH_LacI"/>
</dbReference>
<dbReference type="CDD" id="cd01392">
    <property type="entry name" value="HTH_LacI"/>
    <property type="match status" value="1"/>
</dbReference>
<evidence type="ECO:0000259" key="5">
    <source>
        <dbReference type="PROSITE" id="PS50932"/>
    </source>
</evidence>
<reference evidence="6 7" key="1">
    <citation type="submission" date="2016-11" db="EMBL/GenBank/DDBJ databases">
        <authorList>
            <person name="Varghese N."/>
            <person name="Submissions S."/>
        </authorList>
    </citation>
    <scope>NUCLEOTIDE SEQUENCE [LARGE SCALE GENOMIC DNA]</scope>
    <source>
        <strain evidence="6 7">DSM 19027</strain>
    </source>
</reference>
<dbReference type="Pfam" id="PF00356">
    <property type="entry name" value="LacI"/>
    <property type="match status" value="1"/>
</dbReference>
<keyword evidence="1" id="KW-0678">Repressor</keyword>